<sequence length="90" mass="10860">MMCLPFMVTPEEIDKALGLILATRCTNITWEQWQLKSVVQQLRQQQALQQLGMIPHYTWRLQRGFPERSLLILHAWLFEYFLLPRMTRTR</sequence>
<comment type="caution">
    <text evidence="1">The sequence shown here is derived from an EMBL/GenBank/DDBJ whole genome shotgun (WGS) entry which is preliminary data.</text>
</comment>
<organism evidence="1 2">
    <name type="scientific">Papaver atlanticum</name>
    <dbReference type="NCBI Taxonomy" id="357466"/>
    <lineage>
        <taxon>Eukaryota</taxon>
        <taxon>Viridiplantae</taxon>
        <taxon>Streptophyta</taxon>
        <taxon>Embryophyta</taxon>
        <taxon>Tracheophyta</taxon>
        <taxon>Spermatophyta</taxon>
        <taxon>Magnoliopsida</taxon>
        <taxon>Ranunculales</taxon>
        <taxon>Papaveraceae</taxon>
        <taxon>Papaveroideae</taxon>
        <taxon>Papaver</taxon>
    </lineage>
</organism>
<dbReference type="Proteomes" id="UP001202328">
    <property type="component" value="Unassembled WGS sequence"/>
</dbReference>
<dbReference type="EMBL" id="JAJJMB010006856">
    <property type="protein sequence ID" value="KAI3933407.1"/>
    <property type="molecule type" value="Genomic_DNA"/>
</dbReference>
<gene>
    <name evidence="1" type="ORF">MKW98_006766</name>
</gene>
<evidence type="ECO:0000313" key="2">
    <source>
        <dbReference type="Proteomes" id="UP001202328"/>
    </source>
</evidence>
<accession>A0AAD4T2Z3</accession>
<protein>
    <submittedName>
        <fullName evidence="1">Uncharacterized protein</fullName>
    </submittedName>
</protein>
<name>A0AAD4T2Z3_9MAGN</name>
<reference evidence="1" key="1">
    <citation type="submission" date="2022-04" db="EMBL/GenBank/DDBJ databases">
        <title>A functionally conserved STORR gene fusion in Papaver species that diverged 16.8 million years ago.</title>
        <authorList>
            <person name="Catania T."/>
        </authorList>
    </citation>
    <scope>NUCLEOTIDE SEQUENCE</scope>
    <source>
        <strain evidence="1">S-188037</strain>
    </source>
</reference>
<proteinExistence type="predicted"/>
<dbReference type="AlphaFoldDB" id="A0AAD4T2Z3"/>
<evidence type="ECO:0000313" key="1">
    <source>
        <dbReference type="EMBL" id="KAI3933407.1"/>
    </source>
</evidence>
<keyword evidence="2" id="KW-1185">Reference proteome</keyword>